<dbReference type="PROSITE" id="PS51257">
    <property type="entry name" value="PROKAR_LIPOPROTEIN"/>
    <property type="match status" value="1"/>
</dbReference>
<sequence length="328" mass="35948">MILTRRSFSTTMTRLAAGFGLCALMCACAGAPPEPIATSPMVAPGTIPAIPAVRGPSYESKSARKYYTRIEKEQVARGLMRVDGGGPDVPYDADDLSRNFERVALFNEYTQIGGRFVAAQTAAQLRRWEGPVRIALHFGPSLPEAQQARDKTLVQNYVKRLARVTGHPISLVSNPKRANYHVFVVSVDEQRNLGALIKAVEPKLGAATIKEMTSLTRNNFCAVYASSTRSAPYVYASAIALIRTEHPDLMRDACYHEEIAQGLGLANDSPKARPSIFNDDEEFAFLTSHDERLLSILYDPRLRPGMTPDQARPIVARLASERAPSGSI</sequence>
<evidence type="ECO:0008006" key="4">
    <source>
        <dbReference type="Google" id="ProtNLM"/>
    </source>
</evidence>
<evidence type="ECO:0000313" key="3">
    <source>
        <dbReference type="Proteomes" id="UP000051298"/>
    </source>
</evidence>
<evidence type="ECO:0000256" key="1">
    <source>
        <dbReference type="SAM" id="SignalP"/>
    </source>
</evidence>
<organism evidence="2 3">
    <name type="scientific">Thalassobacter stenotrophicus</name>
    <dbReference type="NCBI Taxonomy" id="266809"/>
    <lineage>
        <taxon>Bacteria</taxon>
        <taxon>Pseudomonadati</taxon>
        <taxon>Pseudomonadota</taxon>
        <taxon>Alphaproteobacteria</taxon>
        <taxon>Rhodobacterales</taxon>
        <taxon>Roseobacteraceae</taxon>
        <taxon>Thalassobacter</taxon>
    </lineage>
</organism>
<feature type="chain" id="PRO_5006062080" description="DUF2927 domain-containing protein" evidence="1">
    <location>
        <begin position="32"/>
        <end position="328"/>
    </location>
</feature>
<dbReference type="InterPro" id="IPR021323">
    <property type="entry name" value="DUF2927"/>
</dbReference>
<dbReference type="Pfam" id="PF11150">
    <property type="entry name" value="DUF2927"/>
    <property type="match status" value="1"/>
</dbReference>
<protein>
    <recommendedName>
        <fullName evidence="4">DUF2927 domain-containing protein</fullName>
    </recommendedName>
</protein>
<dbReference type="STRING" id="266809.PM03_05920"/>
<reference evidence="2 3" key="1">
    <citation type="submission" date="2015-09" db="EMBL/GenBank/DDBJ databases">
        <authorList>
            <consortium name="Swine Surveillance"/>
        </authorList>
    </citation>
    <scope>NUCLEOTIDE SEQUENCE [LARGE SCALE GENOMIC DNA]</scope>
    <source>
        <strain evidence="2 3">CECT 5294</strain>
    </source>
</reference>
<dbReference type="AlphaFoldDB" id="A0A0P1EYW5"/>
<keyword evidence="1" id="KW-0732">Signal</keyword>
<proteinExistence type="predicted"/>
<name>A0A0P1EYW5_9RHOB</name>
<dbReference type="eggNOG" id="ENOG502Z86E">
    <property type="taxonomic scope" value="Bacteria"/>
</dbReference>
<accession>A0A0P1EYW5</accession>
<feature type="signal peptide" evidence="1">
    <location>
        <begin position="1"/>
        <end position="31"/>
    </location>
</feature>
<dbReference type="EMBL" id="CYRX01000025">
    <property type="protein sequence ID" value="CUH60316.1"/>
    <property type="molecule type" value="Genomic_DNA"/>
</dbReference>
<evidence type="ECO:0000313" key="2">
    <source>
        <dbReference type="EMBL" id="CUH60316.1"/>
    </source>
</evidence>
<gene>
    <name evidence="2" type="ORF">THS5294_01605</name>
</gene>
<dbReference type="Proteomes" id="UP000051298">
    <property type="component" value="Unassembled WGS sequence"/>
</dbReference>
<dbReference type="RefSeq" id="WP_058123325.1">
    <property type="nucleotide sequence ID" value="NZ_CYRX01000025.1"/>
</dbReference>